<sequence>MREAFARLTKDGLVRNTKGAGIEVVDPRQEFVDIYYIREMIEGCAARLAAMRASAEQIARIEALAQASRDTDPADVEARATLNTEFHLTISAAANAPRLDRLISDYRELFASPHILKAYSPSETRKAVDDHAHIAEAIAQRDPDGAEKAMRDHLRGAYAMLLKASDEDAAAEAAAGRRRTKRKP</sequence>
<dbReference type="InterPro" id="IPR011711">
    <property type="entry name" value="GntR_C"/>
</dbReference>
<gene>
    <name evidence="5" type="ORF">D3874_02650</name>
</gene>
<evidence type="ECO:0000259" key="4">
    <source>
        <dbReference type="SMART" id="SM00895"/>
    </source>
</evidence>
<reference evidence="5 6" key="1">
    <citation type="submission" date="2018-09" db="EMBL/GenBank/DDBJ databases">
        <authorList>
            <person name="Zhu H."/>
        </authorList>
    </citation>
    <scope>NUCLEOTIDE SEQUENCE [LARGE SCALE GENOMIC DNA]</scope>
    <source>
        <strain evidence="5 6">K1W22B-8</strain>
    </source>
</reference>
<name>A0A418WTZ7_9PROT</name>
<dbReference type="SMART" id="SM00895">
    <property type="entry name" value="FCD"/>
    <property type="match status" value="1"/>
</dbReference>
<proteinExistence type="predicted"/>
<dbReference type="EMBL" id="QYUK01000008">
    <property type="protein sequence ID" value="RJF94734.1"/>
    <property type="molecule type" value="Genomic_DNA"/>
</dbReference>
<dbReference type="AlphaFoldDB" id="A0A418WTZ7"/>
<evidence type="ECO:0000256" key="2">
    <source>
        <dbReference type="ARBA" id="ARBA00023125"/>
    </source>
</evidence>
<keyword evidence="1" id="KW-0805">Transcription regulation</keyword>
<dbReference type="Pfam" id="PF07729">
    <property type="entry name" value="FCD"/>
    <property type="match status" value="1"/>
</dbReference>
<dbReference type="Gene3D" id="1.20.120.530">
    <property type="entry name" value="GntR ligand-binding domain-like"/>
    <property type="match status" value="1"/>
</dbReference>
<evidence type="ECO:0000256" key="3">
    <source>
        <dbReference type="ARBA" id="ARBA00023163"/>
    </source>
</evidence>
<keyword evidence="3" id="KW-0804">Transcription</keyword>
<dbReference type="PANTHER" id="PTHR43537:SF5">
    <property type="entry name" value="UXU OPERON TRANSCRIPTIONAL REGULATOR"/>
    <property type="match status" value="1"/>
</dbReference>
<dbReference type="GO" id="GO:0003677">
    <property type="term" value="F:DNA binding"/>
    <property type="evidence" value="ECO:0007669"/>
    <property type="project" value="UniProtKB-KW"/>
</dbReference>
<evidence type="ECO:0000313" key="6">
    <source>
        <dbReference type="Proteomes" id="UP000284605"/>
    </source>
</evidence>
<protein>
    <submittedName>
        <fullName evidence="5">GntR family transcriptional regulator</fullName>
    </submittedName>
</protein>
<evidence type="ECO:0000313" key="5">
    <source>
        <dbReference type="EMBL" id="RJF94734.1"/>
    </source>
</evidence>
<dbReference type="InterPro" id="IPR008920">
    <property type="entry name" value="TF_FadR/GntR_C"/>
</dbReference>
<dbReference type="Proteomes" id="UP000284605">
    <property type="component" value="Unassembled WGS sequence"/>
</dbReference>
<dbReference type="SUPFAM" id="SSF48008">
    <property type="entry name" value="GntR ligand-binding domain-like"/>
    <property type="match status" value="1"/>
</dbReference>
<evidence type="ECO:0000256" key="1">
    <source>
        <dbReference type="ARBA" id="ARBA00023015"/>
    </source>
</evidence>
<dbReference type="OrthoDB" id="9788098at2"/>
<organism evidence="5 6">
    <name type="scientific">Oleomonas cavernae</name>
    <dbReference type="NCBI Taxonomy" id="2320859"/>
    <lineage>
        <taxon>Bacteria</taxon>
        <taxon>Pseudomonadati</taxon>
        <taxon>Pseudomonadota</taxon>
        <taxon>Alphaproteobacteria</taxon>
        <taxon>Acetobacterales</taxon>
        <taxon>Acetobacteraceae</taxon>
        <taxon>Oleomonas</taxon>
    </lineage>
</organism>
<comment type="caution">
    <text evidence="5">The sequence shown here is derived from an EMBL/GenBank/DDBJ whole genome shotgun (WGS) entry which is preliminary data.</text>
</comment>
<keyword evidence="6" id="KW-1185">Reference proteome</keyword>
<accession>A0A418WTZ7</accession>
<feature type="domain" description="GntR C-terminal" evidence="4">
    <location>
        <begin position="33"/>
        <end position="156"/>
    </location>
</feature>
<dbReference type="RefSeq" id="WP_119776153.1">
    <property type="nucleotide sequence ID" value="NZ_QYUK01000008.1"/>
</dbReference>
<dbReference type="PANTHER" id="PTHR43537">
    <property type="entry name" value="TRANSCRIPTIONAL REGULATOR, GNTR FAMILY"/>
    <property type="match status" value="1"/>
</dbReference>
<keyword evidence="2" id="KW-0238">DNA-binding</keyword>